<keyword evidence="4" id="KW-1185">Reference proteome</keyword>
<feature type="region of interest" description="Disordered" evidence="1">
    <location>
        <begin position="20"/>
        <end position="92"/>
    </location>
</feature>
<organism evidence="3 4">
    <name type="scientific">Exserohilum turcicum (strain 28A)</name>
    <name type="common">Northern leaf blight fungus</name>
    <name type="synonym">Setosphaeria turcica</name>
    <dbReference type="NCBI Taxonomy" id="671987"/>
    <lineage>
        <taxon>Eukaryota</taxon>
        <taxon>Fungi</taxon>
        <taxon>Dikarya</taxon>
        <taxon>Ascomycota</taxon>
        <taxon>Pezizomycotina</taxon>
        <taxon>Dothideomycetes</taxon>
        <taxon>Pleosporomycetidae</taxon>
        <taxon>Pleosporales</taxon>
        <taxon>Pleosporineae</taxon>
        <taxon>Pleosporaceae</taxon>
        <taxon>Exserohilum</taxon>
    </lineage>
</organism>
<name>R0K631_EXST2</name>
<dbReference type="OrthoDB" id="3695718at2759"/>
<evidence type="ECO:0000313" key="3">
    <source>
        <dbReference type="EMBL" id="EOA83777.1"/>
    </source>
</evidence>
<dbReference type="STRING" id="671987.R0K631"/>
<dbReference type="GeneID" id="19402403"/>
<feature type="signal peptide" evidence="2">
    <location>
        <begin position="1"/>
        <end position="15"/>
    </location>
</feature>
<evidence type="ECO:0000256" key="2">
    <source>
        <dbReference type="SAM" id="SignalP"/>
    </source>
</evidence>
<gene>
    <name evidence="3" type="ORF">SETTUDRAFT_21129</name>
</gene>
<keyword evidence="2" id="KW-0732">Signal</keyword>
<dbReference type="Proteomes" id="UP000016935">
    <property type="component" value="Unassembled WGS sequence"/>
</dbReference>
<sequence length="104" mass="10356">MRSAVILALASTSIALPFGNGANSLFDGKEERQAPPQGGMPGLPGGGGQGGGMGFPKPSGTGPMPPLSTGGMPGGFPLPSSNEENGAKERVSVCVYVNKKKSNI</sequence>
<dbReference type="RefSeq" id="XP_008027985.1">
    <property type="nucleotide sequence ID" value="XM_008029794.1"/>
</dbReference>
<evidence type="ECO:0000256" key="1">
    <source>
        <dbReference type="SAM" id="MobiDB-lite"/>
    </source>
</evidence>
<reference evidence="3 4" key="1">
    <citation type="journal article" date="2012" name="PLoS Pathog.">
        <title>Diverse lifestyles and strategies of plant pathogenesis encoded in the genomes of eighteen Dothideomycetes fungi.</title>
        <authorList>
            <person name="Ohm R.A."/>
            <person name="Feau N."/>
            <person name="Henrissat B."/>
            <person name="Schoch C.L."/>
            <person name="Horwitz B.A."/>
            <person name="Barry K.W."/>
            <person name="Condon B.J."/>
            <person name="Copeland A.C."/>
            <person name="Dhillon B."/>
            <person name="Glaser F."/>
            <person name="Hesse C.N."/>
            <person name="Kosti I."/>
            <person name="LaButti K."/>
            <person name="Lindquist E.A."/>
            <person name="Lucas S."/>
            <person name="Salamov A.A."/>
            <person name="Bradshaw R.E."/>
            <person name="Ciuffetti L."/>
            <person name="Hamelin R.C."/>
            <person name="Kema G.H.J."/>
            <person name="Lawrence C."/>
            <person name="Scott J.A."/>
            <person name="Spatafora J.W."/>
            <person name="Turgeon B.G."/>
            <person name="de Wit P.J.G.M."/>
            <person name="Zhong S."/>
            <person name="Goodwin S.B."/>
            <person name="Grigoriev I.V."/>
        </authorList>
    </citation>
    <scope>NUCLEOTIDE SEQUENCE [LARGE SCALE GENOMIC DNA]</scope>
    <source>
        <strain evidence="4">28A</strain>
    </source>
</reference>
<reference evidence="3 4" key="2">
    <citation type="journal article" date="2013" name="PLoS Genet.">
        <title>Comparative genome structure, secondary metabolite, and effector coding capacity across Cochliobolus pathogens.</title>
        <authorList>
            <person name="Condon B.J."/>
            <person name="Leng Y."/>
            <person name="Wu D."/>
            <person name="Bushley K.E."/>
            <person name="Ohm R.A."/>
            <person name="Otillar R."/>
            <person name="Martin J."/>
            <person name="Schackwitz W."/>
            <person name="Grimwood J."/>
            <person name="MohdZainudin N."/>
            <person name="Xue C."/>
            <person name="Wang R."/>
            <person name="Manning V.A."/>
            <person name="Dhillon B."/>
            <person name="Tu Z.J."/>
            <person name="Steffenson B.J."/>
            <person name="Salamov A."/>
            <person name="Sun H."/>
            <person name="Lowry S."/>
            <person name="LaButti K."/>
            <person name="Han J."/>
            <person name="Copeland A."/>
            <person name="Lindquist E."/>
            <person name="Barry K."/>
            <person name="Schmutz J."/>
            <person name="Baker S.E."/>
            <person name="Ciuffetti L.M."/>
            <person name="Grigoriev I.V."/>
            <person name="Zhong S."/>
            <person name="Turgeon B.G."/>
        </authorList>
    </citation>
    <scope>NUCLEOTIDE SEQUENCE [LARGE SCALE GENOMIC DNA]</scope>
    <source>
        <strain evidence="4">28A</strain>
    </source>
</reference>
<feature type="chain" id="PRO_5012113306" evidence="2">
    <location>
        <begin position="16"/>
        <end position="104"/>
    </location>
</feature>
<accession>R0K631</accession>
<dbReference type="HOGENOM" id="CLU_2251725_0_0_1"/>
<protein>
    <submittedName>
        <fullName evidence="3">Uncharacterized protein</fullName>
    </submittedName>
</protein>
<dbReference type="EMBL" id="KB908814">
    <property type="protein sequence ID" value="EOA83777.1"/>
    <property type="molecule type" value="Genomic_DNA"/>
</dbReference>
<feature type="compositionally biased region" description="Gly residues" evidence="1">
    <location>
        <begin position="39"/>
        <end position="54"/>
    </location>
</feature>
<dbReference type="AlphaFoldDB" id="R0K631"/>
<proteinExistence type="predicted"/>
<evidence type="ECO:0000313" key="4">
    <source>
        <dbReference type="Proteomes" id="UP000016935"/>
    </source>
</evidence>